<name>A0AAI9ZZ73_9PEZI</name>
<gene>
    <name evidence="1" type="ORF">BDP81DRAFT_179026</name>
</gene>
<dbReference type="GeneID" id="85467112"/>
<proteinExistence type="predicted"/>
<accession>A0AAI9ZZ73</accession>
<organism evidence="1 2">
    <name type="scientific">Colletotrichum phormii</name>
    <dbReference type="NCBI Taxonomy" id="359342"/>
    <lineage>
        <taxon>Eukaryota</taxon>
        <taxon>Fungi</taxon>
        <taxon>Dikarya</taxon>
        <taxon>Ascomycota</taxon>
        <taxon>Pezizomycotina</taxon>
        <taxon>Sordariomycetes</taxon>
        <taxon>Hypocreomycetidae</taxon>
        <taxon>Glomerellales</taxon>
        <taxon>Glomerellaceae</taxon>
        <taxon>Colletotrichum</taxon>
        <taxon>Colletotrichum acutatum species complex</taxon>
    </lineage>
</organism>
<dbReference type="EMBL" id="JAHMHQ010000005">
    <property type="protein sequence ID" value="KAK1639539.1"/>
    <property type="molecule type" value="Genomic_DNA"/>
</dbReference>
<protein>
    <submittedName>
        <fullName evidence="1">Uncharacterized protein</fullName>
    </submittedName>
</protein>
<sequence length="161" mass="17662">MQGRSSERHNDGLVFAPRRDVTSIMEMEAPTVEDCMIVAHHLSGNRNRTGREAERHAMGRSLPSGHVFVPLGAMQVRVTCQLAFPPSINAHPEFRIPACNQGLLTHSQRTPNQSFRDCVGFPIWLHESLRMGSLPDGQVLISLAGLETKNRSSGIVAVSSP</sequence>
<dbReference type="AlphaFoldDB" id="A0AAI9ZZ73"/>
<comment type="caution">
    <text evidence="1">The sequence shown here is derived from an EMBL/GenBank/DDBJ whole genome shotgun (WGS) entry which is preliminary data.</text>
</comment>
<dbReference type="RefSeq" id="XP_060448146.1">
    <property type="nucleotide sequence ID" value="XM_060582250.1"/>
</dbReference>
<reference evidence="1" key="1">
    <citation type="submission" date="2021-06" db="EMBL/GenBank/DDBJ databases">
        <title>Comparative genomics, transcriptomics and evolutionary studies reveal genomic signatures of adaptation to plant cell wall in hemibiotrophic fungi.</title>
        <authorList>
            <consortium name="DOE Joint Genome Institute"/>
            <person name="Baroncelli R."/>
            <person name="Diaz J.F."/>
            <person name="Benocci T."/>
            <person name="Peng M."/>
            <person name="Battaglia E."/>
            <person name="Haridas S."/>
            <person name="Andreopoulos W."/>
            <person name="Labutti K."/>
            <person name="Pangilinan J."/>
            <person name="Floch G.L."/>
            <person name="Makela M.R."/>
            <person name="Henrissat B."/>
            <person name="Grigoriev I.V."/>
            <person name="Crouch J.A."/>
            <person name="De Vries R.P."/>
            <person name="Sukno S.A."/>
            <person name="Thon M.R."/>
        </authorList>
    </citation>
    <scope>NUCLEOTIDE SEQUENCE</scope>
    <source>
        <strain evidence="1">CBS 102054</strain>
    </source>
</reference>
<dbReference type="Proteomes" id="UP001243989">
    <property type="component" value="Unassembled WGS sequence"/>
</dbReference>
<keyword evidence="2" id="KW-1185">Reference proteome</keyword>
<evidence type="ECO:0000313" key="1">
    <source>
        <dbReference type="EMBL" id="KAK1639539.1"/>
    </source>
</evidence>
<evidence type="ECO:0000313" key="2">
    <source>
        <dbReference type="Proteomes" id="UP001243989"/>
    </source>
</evidence>